<keyword evidence="2" id="KW-1185">Reference proteome</keyword>
<accession>A0ABQ4E102</accession>
<name>A0ABQ4E102_9ACTN</name>
<proteinExistence type="predicted"/>
<reference evidence="1 2" key="1">
    <citation type="submission" date="2021-01" db="EMBL/GenBank/DDBJ databases">
        <title>Whole genome shotgun sequence of Plantactinospora endophytica NBRC 110450.</title>
        <authorList>
            <person name="Komaki H."/>
            <person name="Tamura T."/>
        </authorList>
    </citation>
    <scope>NUCLEOTIDE SEQUENCE [LARGE SCALE GENOMIC DNA]</scope>
    <source>
        <strain evidence="1 2">NBRC 110450</strain>
    </source>
</reference>
<comment type="caution">
    <text evidence="1">The sequence shown here is derived from an EMBL/GenBank/DDBJ whole genome shotgun (WGS) entry which is preliminary data.</text>
</comment>
<dbReference type="EMBL" id="BONW01000016">
    <property type="protein sequence ID" value="GIG88393.1"/>
    <property type="molecule type" value="Genomic_DNA"/>
</dbReference>
<evidence type="ECO:0000313" key="2">
    <source>
        <dbReference type="Proteomes" id="UP000646749"/>
    </source>
</evidence>
<sequence>MTQLLAHQSAEGFGPPLADAVQDDARVIHELGRRRTPTALAALRAFQAMCTIDTQRELARMNADRLVEHGLPEPPWGSRLGRVRVDGCWWAHDQLDETAILLCAFSYDGADEHAILALIDRTVGGGLIRELTLGTEVDPLLQALHRADGGVDGFVSEQLDPAYARRLLEDAVATSDEVTEYREYEVKPVPAAYRKMRALTLARARALSEVATAPEPLPSTVEIELMKQTFLASGSAAGLPRADATSRAVDLLVTHFVEQAACHPVQLGPRRIQAVLGLPILAPDAIGGPEVARILPDVAGAWISWTAAERGLTGNAAEQLERAAAEAQERLRSAGIERENPT</sequence>
<protein>
    <submittedName>
        <fullName evidence="1">Uncharacterized protein</fullName>
    </submittedName>
</protein>
<evidence type="ECO:0000313" key="1">
    <source>
        <dbReference type="EMBL" id="GIG88393.1"/>
    </source>
</evidence>
<gene>
    <name evidence="1" type="ORF">Pen02_33290</name>
</gene>
<dbReference type="Proteomes" id="UP000646749">
    <property type="component" value="Unassembled WGS sequence"/>
</dbReference>
<organism evidence="1 2">
    <name type="scientific">Plantactinospora endophytica</name>
    <dbReference type="NCBI Taxonomy" id="673535"/>
    <lineage>
        <taxon>Bacteria</taxon>
        <taxon>Bacillati</taxon>
        <taxon>Actinomycetota</taxon>
        <taxon>Actinomycetes</taxon>
        <taxon>Micromonosporales</taxon>
        <taxon>Micromonosporaceae</taxon>
        <taxon>Plantactinospora</taxon>
    </lineage>
</organism>